<evidence type="ECO:0000313" key="2">
    <source>
        <dbReference type="WBParaSite" id="ES5_v2.g14976.t1"/>
    </source>
</evidence>
<dbReference type="WBParaSite" id="ES5_v2.g14976.t1">
    <property type="protein sequence ID" value="ES5_v2.g14976.t1"/>
    <property type="gene ID" value="ES5_v2.g14976"/>
</dbReference>
<evidence type="ECO:0000313" key="1">
    <source>
        <dbReference type="Proteomes" id="UP000887579"/>
    </source>
</evidence>
<proteinExistence type="predicted"/>
<name>A0AC34FCN9_9BILA</name>
<accession>A0AC34FCN9</accession>
<reference evidence="2" key="1">
    <citation type="submission" date="2022-11" db="UniProtKB">
        <authorList>
            <consortium name="WormBaseParasite"/>
        </authorList>
    </citation>
    <scope>IDENTIFICATION</scope>
</reference>
<sequence>MLEKDIKRTVELFIKFPASIDTDNNVGGKGSQQAWNKATLHKLTEPQLYGISDEQKENHHKNFDKNMPYINSSTLSLHIAAYENSMDASNDNFEEKDLSDKSNLVKKLKKAAQLSADSASVFQVIPVKIL</sequence>
<dbReference type="Proteomes" id="UP000887579">
    <property type="component" value="Unplaced"/>
</dbReference>
<organism evidence="1 2">
    <name type="scientific">Panagrolaimus sp. ES5</name>
    <dbReference type="NCBI Taxonomy" id="591445"/>
    <lineage>
        <taxon>Eukaryota</taxon>
        <taxon>Metazoa</taxon>
        <taxon>Ecdysozoa</taxon>
        <taxon>Nematoda</taxon>
        <taxon>Chromadorea</taxon>
        <taxon>Rhabditida</taxon>
        <taxon>Tylenchina</taxon>
        <taxon>Panagrolaimomorpha</taxon>
        <taxon>Panagrolaimoidea</taxon>
        <taxon>Panagrolaimidae</taxon>
        <taxon>Panagrolaimus</taxon>
    </lineage>
</organism>
<protein>
    <submittedName>
        <fullName evidence="2">Uncharacterized protein</fullName>
    </submittedName>
</protein>